<keyword evidence="3" id="KW-0378">Hydrolase</keyword>
<dbReference type="EMBL" id="LR877154">
    <property type="protein sequence ID" value="CAD2218310.1"/>
    <property type="molecule type" value="Genomic_DNA"/>
</dbReference>
<accession>A0A7G2CEL2</accession>
<dbReference type="VEuPathDB" id="TriTrypDB:ADEAN_000579800"/>
<keyword evidence="6" id="KW-1185">Reference proteome</keyword>
<dbReference type="PROSITE" id="PS01133">
    <property type="entry name" value="UPF0017"/>
    <property type="match status" value="1"/>
</dbReference>
<gene>
    <name evidence="5" type="ORF">ADEAN_000579800</name>
</gene>
<protein>
    <recommendedName>
        <fullName evidence="7">Alpha/beta hydrolase family</fullName>
    </recommendedName>
</protein>
<sequence length="244" mass="27413">MSAKYTDDLRSVVRGVLSKKALSERFNKEVTLFAAGFSLGGVILSKFVGEECLNKEAFNIQCVLVVNSPLDAVKANDVMDRPINRVLYQPHMSKGLVRYALRHRHLLKDIPLLPPHVQQCFANGNYDEIFKQVKSVSDFDAVINAPANGYDNPIEYYKDITPLKWIPHITVPVLCISAADDPTCGTFPFEPFRRMMDRSDNIGYILFPHGGHLGYVGSPLKEWRGLPNMLEETLCTIIHSYNAA</sequence>
<feature type="active site" description="Charge relay system" evidence="4">
    <location>
        <position position="212"/>
    </location>
</feature>
<dbReference type="PANTHER" id="PTHR10794:SF63">
    <property type="entry name" value="ALPHA_BETA HYDROLASE 1, ISOFORM A"/>
    <property type="match status" value="1"/>
</dbReference>
<name>A0A7G2CEL2_9TRYP</name>
<dbReference type="InterPro" id="IPR000952">
    <property type="entry name" value="AB_hydrolase_4_CS"/>
</dbReference>
<evidence type="ECO:0000313" key="5">
    <source>
        <dbReference type="EMBL" id="CAD2218310.1"/>
    </source>
</evidence>
<evidence type="ECO:0000256" key="3">
    <source>
        <dbReference type="ARBA" id="ARBA00022801"/>
    </source>
</evidence>
<evidence type="ECO:0000256" key="1">
    <source>
        <dbReference type="ARBA" id="ARBA00010884"/>
    </source>
</evidence>
<feature type="active site" description="Charge relay system" evidence="4">
    <location>
        <position position="181"/>
    </location>
</feature>
<dbReference type="GO" id="GO:0034338">
    <property type="term" value="F:short-chain carboxylesterase activity"/>
    <property type="evidence" value="ECO:0007669"/>
    <property type="project" value="TreeGrafter"/>
</dbReference>
<dbReference type="GO" id="GO:0047372">
    <property type="term" value="F:monoacylglycerol lipase activity"/>
    <property type="evidence" value="ECO:0007669"/>
    <property type="project" value="TreeGrafter"/>
</dbReference>
<organism evidence="5 6">
    <name type="scientific">Angomonas deanei</name>
    <dbReference type="NCBI Taxonomy" id="59799"/>
    <lineage>
        <taxon>Eukaryota</taxon>
        <taxon>Discoba</taxon>
        <taxon>Euglenozoa</taxon>
        <taxon>Kinetoplastea</taxon>
        <taxon>Metakinetoplastina</taxon>
        <taxon>Trypanosomatida</taxon>
        <taxon>Trypanosomatidae</taxon>
        <taxon>Strigomonadinae</taxon>
        <taxon>Angomonas</taxon>
    </lineage>
</organism>
<dbReference type="PIRSF" id="PIRSF005211">
    <property type="entry name" value="Ab_hydro_YheT"/>
    <property type="match status" value="1"/>
</dbReference>
<feature type="active site" description="Charge relay system" evidence="4">
    <location>
        <position position="38"/>
    </location>
</feature>
<evidence type="ECO:0008006" key="7">
    <source>
        <dbReference type="Google" id="ProtNLM"/>
    </source>
</evidence>
<dbReference type="PANTHER" id="PTHR10794">
    <property type="entry name" value="ABHYDROLASE DOMAIN-CONTAINING PROTEIN"/>
    <property type="match status" value="1"/>
</dbReference>
<dbReference type="OrthoDB" id="247542at2759"/>
<evidence type="ECO:0000256" key="2">
    <source>
        <dbReference type="ARBA" id="ARBA00022487"/>
    </source>
</evidence>
<dbReference type="Gene3D" id="3.40.50.1820">
    <property type="entry name" value="alpha/beta hydrolase"/>
    <property type="match status" value="1"/>
</dbReference>
<dbReference type="Proteomes" id="UP000515908">
    <property type="component" value="Chromosome 10"/>
</dbReference>
<dbReference type="InterPro" id="IPR012020">
    <property type="entry name" value="ABHD4"/>
</dbReference>
<dbReference type="SUPFAM" id="SSF53474">
    <property type="entry name" value="alpha/beta-Hydrolases"/>
    <property type="match status" value="1"/>
</dbReference>
<keyword evidence="2" id="KW-0719">Serine esterase</keyword>
<dbReference type="InterPro" id="IPR050960">
    <property type="entry name" value="AB_hydrolase_4_sf"/>
</dbReference>
<evidence type="ECO:0000256" key="4">
    <source>
        <dbReference type="PIRSR" id="PIRSR005211-1"/>
    </source>
</evidence>
<dbReference type="AlphaFoldDB" id="A0A7G2CEL2"/>
<reference evidence="5 6" key="1">
    <citation type="submission" date="2020-08" db="EMBL/GenBank/DDBJ databases">
        <authorList>
            <person name="Newling K."/>
            <person name="Davey J."/>
            <person name="Forrester S."/>
        </authorList>
    </citation>
    <scope>NUCLEOTIDE SEQUENCE [LARGE SCALE GENOMIC DNA]</scope>
    <source>
        <strain evidence="6">Crithidia deanei Carvalho (ATCC PRA-265)</strain>
    </source>
</reference>
<dbReference type="InterPro" id="IPR029058">
    <property type="entry name" value="AB_hydrolase_fold"/>
</dbReference>
<evidence type="ECO:0000313" key="6">
    <source>
        <dbReference type="Proteomes" id="UP000515908"/>
    </source>
</evidence>
<proteinExistence type="inferred from homology"/>
<comment type="similarity">
    <text evidence="1">Belongs to the AB hydrolase superfamily. AB hydrolase 4 family.</text>
</comment>